<reference evidence="7 8" key="1">
    <citation type="submission" date="2019-02" db="EMBL/GenBank/DDBJ databases">
        <title>Marinobacter halodurans sp. nov., a marine bacterium isolated from sea tidal flat.</title>
        <authorList>
            <person name="Yoo Y."/>
            <person name="Lee D.W."/>
            <person name="Kim B.S."/>
            <person name="Kim J.-J."/>
        </authorList>
    </citation>
    <scope>NUCLEOTIDE SEQUENCE [LARGE SCALE GENOMIC DNA]</scope>
    <source>
        <strain evidence="7 8">YJ-S3-2</strain>
    </source>
</reference>
<feature type="transmembrane region" description="Helical" evidence="5">
    <location>
        <begin position="205"/>
        <end position="234"/>
    </location>
</feature>
<dbReference type="RefSeq" id="WP_131481715.1">
    <property type="nucleotide sequence ID" value="NZ_SJDL01000013.1"/>
</dbReference>
<feature type="transmembrane region" description="Helical" evidence="5">
    <location>
        <begin position="60"/>
        <end position="86"/>
    </location>
</feature>
<comment type="subcellular location">
    <subcellularLocation>
        <location evidence="1">Membrane</location>
        <topology evidence="1">Multi-pass membrane protein</topology>
    </subcellularLocation>
</comment>
<feature type="transmembrane region" description="Helical" evidence="5">
    <location>
        <begin position="402"/>
        <end position="432"/>
    </location>
</feature>
<accession>A0ABY1ZL03</accession>
<feature type="transmembrane region" description="Helical" evidence="5">
    <location>
        <begin position="307"/>
        <end position="329"/>
    </location>
</feature>
<dbReference type="PANTHER" id="PTHR11814">
    <property type="entry name" value="SULFATE TRANSPORTER"/>
    <property type="match status" value="1"/>
</dbReference>
<evidence type="ECO:0000256" key="1">
    <source>
        <dbReference type="ARBA" id="ARBA00004141"/>
    </source>
</evidence>
<dbReference type="InterPro" id="IPR002645">
    <property type="entry name" value="STAS_dom"/>
</dbReference>
<gene>
    <name evidence="7" type="primary">sulP</name>
    <name evidence="7" type="ORF">EZI54_10450</name>
</gene>
<keyword evidence="2 5" id="KW-0812">Transmembrane</keyword>
<dbReference type="PROSITE" id="PS50801">
    <property type="entry name" value="STAS"/>
    <property type="match status" value="1"/>
</dbReference>
<keyword evidence="3 5" id="KW-1133">Transmembrane helix</keyword>
<dbReference type="Pfam" id="PF01740">
    <property type="entry name" value="STAS"/>
    <property type="match status" value="1"/>
</dbReference>
<keyword evidence="4 5" id="KW-0472">Membrane</keyword>
<keyword evidence="8" id="KW-1185">Reference proteome</keyword>
<dbReference type="EMBL" id="SJDL01000013">
    <property type="protein sequence ID" value="TBW56052.1"/>
    <property type="molecule type" value="Genomic_DNA"/>
</dbReference>
<protein>
    <submittedName>
        <fullName evidence="7">Sulfate permease</fullName>
    </submittedName>
</protein>
<dbReference type="CDD" id="cd07042">
    <property type="entry name" value="STAS_SulP_like_sulfate_transporter"/>
    <property type="match status" value="1"/>
</dbReference>
<proteinExistence type="predicted"/>
<feature type="domain" description="STAS" evidence="6">
    <location>
        <begin position="455"/>
        <end position="575"/>
    </location>
</feature>
<evidence type="ECO:0000256" key="3">
    <source>
        <dbReference type="ARBA" id="ARBA00022989"/>
    </source>
</evidence>
<evidence type="ECO:0000313" key="7">
    <source>
        <dbReference type="EMBL" id="TBW56052.1"/>
    </source>
</evidence>
<dbReference type="InterPro" id="IPR001902">
    <property type="entry name" value="SLC26A/SulP_fam"/>
</dbReference>
<evidence type="ECO:0000313" key="8">
    <source>
        <dbReference type="Proteomes" id="UP000313645"/>
    </source>
</evidence>
<dbReference type="Proteomes" id="UP000313645">
    <property type="component" value="Unassembled WGS sequence"/>
</dbReference>
<comment type="caution">
    <text evidence="7">The sequence shown here is derived from an EMBL/GenBank/DDBJ whole genome shotgun (WGS) entry which is preliminary data.</text>
</comment>
<feature type="transmembrane region" description="Helical" evidence="5">
    <location>
        <begin position="106"/>
        <end position="127"/>
    </location>
</feature>
<organism evidence="7 8">
    <name type="scientific">Marinobacter halodurans</name>
    <dbReference type="NCBI Taxonomy" id="2528979"/>
    <lineage>
        <taxon>Bacteria</taxon>
        <taxon>Pseudomonadati</taxon>
        <taxon>Pseudomonadota</taxon>
        <taxon>Gammaproteobacteria</taxon>
        <taxon>Pseudomonadales</taxon>
        <taxon>Marinobacteraceae</taxon>
        <taxon>Marinobacter</taxon>
    </lineage>
</organism>
<feature type="transmembrane region" description="Helical" evidence="5">
    <location>
        <begin position="139"/>
        <end position="160"/>
    </location>
</feature>
<feature type="transmembrane region" description="Helical" evidence="5">
    <location>
        <begin position="271"/>
        <end position="295"/>
    </location>
</feature>
<feature type="transmembrane region" description="Helical" evidence="5">
    <location>
        <begin position="27"/>
        <end position="48"/>
    </location>
</feature>
<dbReference type="Pfam" id="PF00916">
    <property type="entry name" value="Sulfate_transp"/>
    <property type="match status" value="1"/>
</dbReference>
<evidence type="ECO:0000256" key="5">
    <source>
        <dbReference type="SAM" id="Phobius"/>
    </source>
</evidence>
<dbReference type="SUPFAM" id="SSF52091">
    <property type="entry name" value="SpoIIaa-like"/>
    <property type="match status" value="1"/>
</dbReference>
<feature type="transmembrane region" description="Helical" evidence="5">
    <location>
        <begin position="180"/>
        <end position="198"/>
    </location>
</feature>
<evidence type="ECO:0000259" key="6">
    <source>
        <dbReference type="PROSITE" id="PS50801"/>
    </source>
</evidence>
<dbReference type="NCBIfam" id="TIGR00815">
    <property type="entry name" value="sulP"/>
    <property type="match status" value="1"/>
</dbReference>
<dbReference type="InterPro" id="IPR036513">
    <property type="entry name" value="STAS_dom_sf"/>
</dbReference>
<dbReference type="InterPro" id="IPR011547">
    <property type="entry name" value="SLC26A/SulP_dom"/>
</dbReference>
<feature type="transmembrane region" description="Helical" evidence="5">
    <location>
        <begin position="344"/>
        <end position="364"/>
    </location>
</feature>
<evidence type="ECO:0000256" key="2">
    <source>
        <dbReference type="ARBA" id="ARBA00022692"/>
    </source>
</evidence>
<feature type="transmembrane region" description="Helical" evidence="5">
    <location>
        <begin position="371"/>
        <end position="390"/>
    </location>
</feature>
<dbReference type="Gene3D" id="3.30.750.24">
    <property type="entry name" value="STAS domain"/>
    <property type="match status" value="1"/>
</dbReference>
<name>A0ABY1ZL03_9GAMM</name>
<sequence>MRERLSTILPPIGWLRDYHRTTLAQDLLAACIMTVLVIPQSLAYALLAGLPAQAGLYASILPAIGYALFASSSALAVGPVALIALMSATTVGGIQAAGVVDFATGSLVLALLCGMILFIMGVARLGFMANFISHPVISGFISGSALIIMLSQVGTLLGIPSGGSTVPSLVSSIAHSLGRFSEATAAIGIGSLVFLLLARRYSQRLLVAMGLPVGIASTLARLAPMLVVVVTAVVTARSHLDGAGVAVIGDLPAGLPDLSLPAIDLPLVEVLLVPALLISLVIFVESTSIAHGIAARRGERLDANQELMGLGAANLAAAVSGGLAVAGGFSRSVVNIEAGARTQLAGVFSAVGIALVTVFFTGLFHYLPKATLAAIIIVAVTTLVDFRALADTWRYSRQDGLALLTTLLLTLFAGVIPGILAGVALSLMLYLYRTSRPHVAVVGRIPGTEHFRNHQRYTVETDPQMVILRVDETLYFANARYLDDCVSELVRQRPEATDFVLMCTGINTIDASALETLEAINTRLRSAGVRLHLTEVKGPVMDRLRRTRFLQNLSGEVFLSTFDAWRTLTDRHSLSTSTIDSSSENANPSGAH</sequence>
<evidence type="ECO:0000256" key="4">
    <source>
        <dbReference type="ARBA" id="ARBA00023136"/>
    </source>
</evidence>